<reference evidence="2" key="1">
    <citation type="submission" date="2016-08" db="EMBL/GenBank/DDBJ databases">
        <authorList>
            <person name="Seilhamer J.J."/>
        </authorList>
    </citation>
    <scope>NUCLEOTIDE SEQUENCE</scope>
    <source>
        <strain evidence="2">86-1</strain>
    </source>
</reference>
<sequence length="106" mass="11967">MPSSERPSRIPHAFPRRRPKLNKRKAPVPAGRRSLFSKGKPCFAFFRAPVAHTPRLPAQAAQIKLKKSPRARRAQKLILRGQALLYFFRAPVAHTPRLPAQAAQTK</sequence>
<gene>
    <name evidence="2" type="ORF">KL86DES1_20427</name>
</gene>
<dbReference type="AlphaFoldDB" id="A0A212L3N1"/>
<dbReference type="EMBL" id="FMJC01000002">
    <property type="protein sequence ID" value="SCM72150.1"/>
    <property type="molecule type" value="Genomic_DNA"/>
</dbReference>
<name>A0A212L3N1_9BACT</name>
<organism evidence="2">
    <name type="scientific">uncultured Desulfovibrio sp</name>
    <dbReference type="NCBI Taxonomy" id="167968"/>
    <lineage>
        <taxon>Bacteria</taxon>
        <taxon>Pseudomonadati</taxon>
        <taxon>Thermodesulfobacteriota</taxon>
        <taxon>Desulfovibrionia</taxon>
        <taxon>Desulfovibrionales</taxon>
        <taxon>Desulfovibrionaceae</taxon>
        <taxon>Desulfovibrio</taxon>
        <taxon>environmental samples</taxon>
    </lineage>
</organism>
<proteinExistence type="predicted"/>
<accession>A0A212L3N1</accession>
<evidence type="ECO:0000313" key="2">
    <source>
        <dbReference type="EMBL" id="SCM72150.1"/>
    </source>
</evidence>
<feature type="region of interest" description="Disordered" evidence="1">
    <location>
        <begin position="1"/>
        <end position="33"/>
    </location>
</feature>
<feature type="compositionally biased region" description="Basic residues" evidence="1">
    <location>
        <begin position="14"/>
        <end position="26"/>
    </location>
</feature>
<protein>
    <submittedName>
        <fullName evidence="2">Uncharacterized protein</fullName>
    </submittedName>
</protein>
<evidence type="ECO:0000256" key="1">
    <source>
        <dbReference type="SAM" id="MobiDB-lite"/>
    </source>
</evidence>